<dbReference type="PATRIC" id="fig|1232683.4.peg.1374"/>
<dbReference type="PROSITE" id="PS50111">
    <property type="entry name" value="CHEMOTAXIS_TRANSDUC_2"/>
    <property type="match status" value="1"/>
</dbReference>
<evidence type="ECO:0000313" key="14">
    <source>
        <dbReference type="Proteomes" id="UP000028252"/>
    </source>
</evidence>
<evidence type="ECO:0000256" key="6">
    <source>
        <dbReference type="ARBA" id="ARBA00023224"/>
    </source>
</evidence>
<dbReference type="PROSITE" id="PS50885">
    <property type="entry name" value="HAMP"/>
    <property type="match status" value="1"/>
</dbReference>
<accession>A0A081G044</accession>
<organism evidence="13 14">
    <name type="scientific">Marinobacterium lacunae</name>
    <dbReference type="NCBI Taxonomy" id="1232683"/>
    <lineage>
        <taxon>Bacteria</taxon>
        <taxon>Pseudomonadati</taxon>
        <taxon>Pseudomonadota</taxon>
        <taxon>Gammaproteobacteria</taxon>
        <taxon>Oceanospirillales</taxon>
        <taxon>Oceanospirillaceae</taxon>
        <taxon>Marinobacterium</taxon>
    </lineage>
</organism>
<dbReference type="Gene3D" id="1.10.287.950">
    <property type="entry name" value="Methyl-accepting chemotaxis protein"/>
    <property type="match status" value="1"/>
</dbReference>
<dbReference type="InterPro" id="IPR000727">
    <property type="entry name" value="T_SNARE_dom"/>
</dbReference>
<dbReference type="FunFam" id="1.10.287.950:FF:000001">
    <property type="entry name" value="Methyl-accepting chemotaxis sensory transducer"/>
    <property type="match status" value="1"/>
</dbReference>
<dbReference type="Pfam" id="PF00672">
    <property type="entry name" value="HAMP"/>
    <property type="match status" value="1"/>
</dbReference>
<keyword evidence="2" id="KW-1003">Cell membrane</keyword>
<dbReference type="InterPro" id="IPR003660">
    <property type="entry name" value="HAMP_dom"/>
</dbReference>
<dbReference type="RefSeq" id="WP_051692630.1">
    <property type="nucleotide sequence ID" value="NZ_JMQN01000018.1"/>
</dbReference>
<keyword evidence="3 9" id="KW-0812">Transmembrane</keyword>
<evidence type="ECO:0000256" key="1">
    <source>
        <dbReference type="ARBA" id="ARBA00004429"/>
    </source>
</evidence>
<dbReference type="InterPro" id="IPR004089">
    <property type="entry name" value="MCPsignal_dom"/>
</dbReference>
<evidence type="ECO:0000256" key="3">
    <source>
        <dbReference type="ARBA" id="ARBA00022692"/>
    </source>
</evidence>
<feature type="transmembrane region" description="Helical" evidence="9">
    <location>
        <begin position="366"/>
        <end position="390"/>
    </location>
</feature>
<protein>
    <submittedName>
        <fullName evidence="13">Methyl-accepting chemotaxis protein</fullName>
    </submittedName>
</protein>
<evidence type="ECO:0000256" key="2">
    <source>
        <dbReference type="ARBA" id="ARBA00022519"/>
    </source>
</evidence>
<comment type="subcellular location">
    <subcellularLocation>
        <location evidence="1">Cell inner membrane</location>
        <topology evidence="1">Multi-pass membrane protein</topology>
    </subcellularLocation>
</comment>
<dbReference type="CDD" id="cd11386">
    <property type="entry name" value="MCP_signal"/>
    <property type="match status" value="1"/>
</dbReference>
<dbReference type="Pfam" id="PF00015">
    <property type="entry name" value="MCPsignal"/>
    <property type="match status" value="1"/>
</dbReference>
<keyword evidence="5 9" id="KW-0472">Membrane</keyword>
<dbReference type="PROSITE" id="PS50192">
    <property type="entry name" value="T_SNARE"/>
    <property type="match status" value="1"/>
</dbReference>
<evidence type="ECO:0000256" key="5">
    <source>
        <dbReference type="ARBA" id="ARBA00023136"/>
    </source>
</evidence>
<reference evidence="13 14" key="1">
    <citation type="submission" date="2014-04" db="EMBL/GenBank/DDBJ databases">
        <title>Marinobacterium kochiensis sp. nov., isolated from sediment sample collected from Kochi backwaters in Kerala, India.</title>
        <authorList>
            <person name="Singh A."/>
            <person name="Pinnaka A.K."/>
        </authorList>
    </citation>
    <scope>NUCLEOTIDE SEQUENCE [LARGE SCALE GENOMIC DNA]</scope>
    <source>
        <strain evidence="13 14">AK27</strain>
    </source>
</reference>
<dbReference type="eggNOG" id="COG0840">
    <property type="taxonomic scope" value="Bacteria"/>
</dbReference>
<evidence type="ECO:0000256" key="4">
    <source>
        <dbReference type="ARBA" id="ARBA00022989"/>
    </source>
</evidence>
<dbReference type="SMART" id="SM00304">
    <property type="entry name" value="HAMP"/>
    <property type="match status" value="1"/>
</dbReference>
<keyword evidence="4 9" id="KW-1133">Transmembrane helix</keyword>
<dbReference type="SUPFAM" id="SSF58104">
    <property type="entry name" value="Methyl-accepting chemotaxis protein (MCP) signaling domain"/>
    <property type="match status" value="1"/>
</dbReference>
<dbReference type="GO" id="GO:0006935">
    <property type="term" value="P:chemotaxis"/>
    <property type="evidence" value="ECO:0007669"/>
    <property type="project" value="UniProtKB-ARBA"/>
</dbReference>
<proteinExistence type="inferred from homology"/>
<comment type="caution">
    <text evidence="13">The sequence shown here is derived from an EMBL/GenBank/DDBJ whole genome shotgun (WGS) entry which is preliminary data.</text>
</comment>
<dbReference type="PANTHER" id="PTHR32089:SF119">
    <property type="entry name" value="METHYL-ACCEPTING CHEMOTAXIS PROTEIN CTPL"/>
    <property type="match status" value="1"/>
</dbReference>
<evidence type="ECO:0000256" key="8">
    <source>
        <dbReference type="PROSITE-ProRule" id="PRU00284"/>
    </source>
</evidence>
<feature type="domain" description="Methyl-accepting transducer" evidence="10">
    <location>
        <begin position="446"/>
        <end position="682"/>
    </location>
</feature>
<dbReference type="PANTHER" id="PTHR32089">
    <property type="entry name" value="METHYL-ACCEPTING CHEMOTAXIS PROTEIN MCPB"/>
    <property type="match status" value="1"/>
</dbReference>
<evidence type="ECO:0000313" key="13">
    <source>
        <dbReference type="EMBL" id="KEA64149.1"/>
    </source>
</evidence>
<dbReference type="OrthoDB" id="9760371at2"/>
<name>A0A081G044_9GAMM</name>
<dbReference type="Proteomes" id="UP000028252">
    <property type="component" value="Unassembled WGS sequence"/>
</dbReference>
<evidence type="ECO:0000259" key="11">
    <source>
        <dbReference type="PROSITE" id="PS50192"/>
    </source>
</evidence>
<sequence length="718" mass="78161">MKLNITIRQSLIAGLVINLLSLVLFGAIAFQAIGTLGENQRQLSLSALFETQGRNISQAVADMLARNSRVLSAVSAQELESISEQSDTSLFEQSLEQDRAIIAQLDLSDDQQQALSSDLDHLEQRFDRYKSLGATLHQQSMTILKLEEEMPRLIREIDAQTDASVEQIEALSTDLGHLVTRQSRQFEREVRGLKDSSREALDNLRTGFREIVFGNEPKALTLSERIRLDMVKLTALSRRIMMANTVEELEALQTEHLGPLSEYLADNLARLEGLLYANESMQKKATALFAQYETTIGTLFGQDNALFETKRRQLNGEAALVDIESDLTSAMGAVLEQLDLLSGKAQAIRVQVDDSSEAVASGARSMLLISGVVIAVLMLAVGMLLLARIIAPLNFISHRMDEIANGDGDLTARIQMNRRDEIGMLATNFNAFVELIQQLVHRTSNASEHVASATRQSVMMTERMTEGVYQQKSEIDTVVAAVHQMAQSLEEVARNVASTSDSATVVDGLAQQGRHEVDAVIASIHAVARYVEHGTEVVGRLNEDSQSIGKVLEVIRQISEQTNLLALNAAIEAARAGEAGRGFAVVADEVRSLAQQTHESTASIQSIIEKLQSNAAAANGAIEQGYEETQLAVQQADTAGKALLQVVDSVANIRLMAEQVSAATEEQSAVANNINEHMASISSLSDNASRQVGEMRQESAQLQTQADELGSVVSAFKI</sequence>
<evidence type="ECO:0000256" key="7">
    <source>
        <dbReference type="ARBA" id="ARBA00029447"/>
    </source>
</evidence>
<feature type="domain" description="T-SNARE coiled-coil homology" evidence="11">
    <location>
        <begin position="633"/>
        <end position="695"/>
    </location>
</feature>
<feature type="domain" description="HAMP" evidence="12">
    <location>
        <begin position="387"/>
        <end position="441"/>
    </location>
</feature>
<evidence type="ECO:0000259" key="12">
    <source>
        <dbReference type="PROSITE" id="PS50885"/>
    </source>
</evidence>
<evidence type="ECO:0000259" key="10">
    <source>
        <dbReference type="PROSITE" id="PS50111"/>
    </source>
</evidence>
<gene>
    <name evidence="13" type="ORF">ADIMK_1395</name>
</gene>
<dbReference type="GO" id="GO:0007165">
    <property type="term" value="P:signal transduction"/>
    <property type="evidence" value="ECO:0007669"/>
    <property type="project" value="UniProtKB-KW"/>
</dbReference>
<evidence type="ECO:0000256" key="9">
    <source>
        <dbReference type="SAM" id="Phobius"/>
    </source>
</evidence>
<comment type="similarity">
    <text evidence="7">Belongs to the methyl-accepting chemotaxis (MCP) protein family.</text>
</comment>
<dbReference type="EMBL" id="JMQN01000018">
    <property type="protein sequence ID" value="KEA64149.1"/>
    <property type="molecule type" value="Genomic_DNA"/>
</dbReference>
<dbReference type="AlphaFoldDB" id="A0A081G044"/>
<dbReference type="CDD" id="cd06225">
    <property type="entry name" value="HAMP"/>
    <property type="match status" value="1"/>
</dbReference>
<dbReference type="SMART" id="SM00283">
    <property type="entry name" value="MA"/>
    <property type="match status" value="1"/>
</dbReference>
<keyword evidence="2" id="KW-0997">Cell inner membrane</keyword>
<keyword evidence="6 8" id="KW-0807">Transducer</keyword>
<keyword evidence="14" id="KW-1185">Reference proteome</keyword>
<dbReference type="STRING" id="1232683.ADIMK_1395"/>
<feature type="transmembrane region" description="Helical" evidence="9">
    <location>
        <begin position="12"/>
        <end position="33"/>
    </location>
</feature>
<dbReference type="GO" id="GO:0005886">
    <property type="term" value="C:plasma membrane"/>
    <property type="evidence" value="ECO:0007669"/>
    <property type="project" value="UniProtKB-SubCell"/>
</dbReference>